<name>A0A1B2I645_9BACT</name>
<evidence type="ECO:0000313" key="1">
    <source>
        <dbReference type="EMBL" id="ANZ45426.1"/>
    </source>
</evidence>
<dbReference type="RefSeq" id="WP_066745698.1">
    <property type="nucleotide sequence ID" value="NZ_CALCLR010000030.1"/>
</dbReference>
<dbReference type="PANTHER" id="PTHR33988">
    <property type="entry name" value="ENDORIBONUCLEASE MAZF-RELATED"/>
    <property type="match status" value="1"/>
</dbReference>
<dbReference type="EMBL" id="CP016757">
    <property type="protein sequence ID" value="ANZ45426.1"/>
    <property type="molecule type" value="Genomic_DNA"/>
</dbReference>
<dbReference type="PANTHER" id="PTHR33988:SF3">
    <property type="entry name" value="ENDORIBONUCLEASE TOXIN CHPB-RELATED"/>
    <property type="match status" value="1"/>
</dbReference>
<dbReference type="GO" id="GO:0003677">
    <property type="term" value="F:DNA binding"/>
    <property type="evidence" value="ECO:0007669"/>
    <property type="project" value="InterPro"/>
</dbReference>
<dbReference type="OrthoDB" id="9808744at2"/>
<dbReference type="STRING" id="1197717.BED41_10335"/>
<dbReference type="InterPro" id="IPR003477">
    <property type="entry name" value="PemK-like"/>
</dbReference>
<dbReference type="SUPFAM" id="SSF50118">
    <property type="entry name" value="Cell growth inhibitor/plasmid maintenance toxic component"/>
    <property type="match status" value="1"/>
</dbReference>
<keyword evidence="2" id="KW-1185">Reference proteome</keyword>
<dbReference type="InterPro" id="IPR011067">
    <property type="entry name" value="Plasmid_toxin/cell-grow_inhib"/>
</dbReference>
<dbReference type="GO" id="GO:0016075">
    <property type="term" value="P:rRNA catabolic process"/>
    <property type="evidence" value="ECO:0007669"/>
    <property type="project" value="TreeGrafter"/>
</dbReference>
<dbReference type="Pfam" id="PF02452">
    <property type="entry name" value="PemK_toxin"/>
    <property type="match status" value="1"/>
</dbReference>
<dbReference type="GO" id="GO:0006402">
    <property type="term" value="P:mRNA catabolic process"/>
    <property type="evidence" value="ECO:0007669"/>
    <property type="project" value="TreeGrafter"/>
</dbReference>
<accession>A0A1B2I645</accession>
<gene>
    <name evidence="1" type="ORF">BED41_10335</name>
</gene>
<dbReference type="Gene3D" id="2.30.30.110">
    <property type="match status" value="1"/>
</dbReference>
<evidence type="ECO:0000313" key="2">
    <source>
        <dbReference type="Proteomes" id="UP000093044"/>
    </source>
</evidence>
<sequence>MVSQGDIIWLEFNPQAGHRPAVVVSNNIFNNVTGMAIVCPITSKLKAFPLHIPLDERTKTQGMIACQHIKSLDIAARNYRHIEKLPHDILDRVLEAVLSEIEEI</sequence>
<organism evidence="1 2">
    <name type="scientific">Cloacibacillus porcorum</name>
    <dbReference type="NCBI Taxonomy" id="1197717"/>
    <lineage>
        <taxon>Bacteria</taxon>
        <taxon>Thermotogati</taxon>
        <taxon>Synergistota</taxon>
        <taxon>Synergistia</taxon>
        <taxon>Synergistales</taxon>
        <taxon>Synergistaceae</taxon>
        <taxon>Cloacibacillus</taxon>
    </lineage>
</organism>
<dbReference type="GeneID" id="83058247"/>
<dbReference type="Proteomes" id="UP000093044">
    <property type="component" value="Chromosome"/>
</dbReference>
<proteinExistence type="predicted"/>
<protein>
    <submittedName>
        <fullName evidence="1">Toxin MazF</fullName>
    </submittedName>
</protein>
<dbReference type="KEGG" id="cpor:BED41_10335"/>
<dbReference type="AlphaFoldDB" id="A0A1B2I645"/>
<dbReference type="GO" id="GO:0004521">
    <property type="term" value="F:RNA endonuclease activity"/>
    <property type="evidence" value="ECO:0007669"/>
    <property type="project" value="TreeGrafter"/>
</dbReference>
<reference evidence="1" key="1">
    <citation type="submission" date="2016-08" db="EMBL/GenBank/DDBJ databases">
        <title>Complete genome of Cloacibacillus porcorum.</title>
        <authorList>
            <person name="Looft T."/>
            <person name="Bayles D.O."/>
            <person name="Alt D.P."/>
        </authorList>
    </citation>
    <scope>NUCLEOTIDE SEQUENCE [LARGE SCALE GENOMIC DNA]</scope>
    <source>
        <strain evidence="1">CL-84</strain>
    </source>
</reference>